<dbReference type="Proteomes" id="UP001345963">
    <property type="component" value="Unassembled WGS sequence"/>
</dbReference>
<dbReference type="EMBL" id="JAHUTI010020428">
    <property type="protein sequence ID" value="MED6238770.1"/>
    <property type="molecule type" value="Genomic_DNA"/>
</dbReference>
<dbReference type="InterPro" id="IPR006573">
    <property type="entry name" value="NHR_dom"/>
</dbReference>
<feature type="signal peptide" evidence="5">
    <location>
        <begin position="1"/>
        <end position="21"/>
    </location>
</feature>
<accession>A0ABU7AMY9</accession>
<feature type="domain" description="RING-type" evidence="6">
    <location>
        <begin position="156"/>
        <end position="194"/>
    </location>
</feature>
<evidence type="ECO:0000256" key="3">
    <source>
        <dbReference type="ARBA" id="ARBA00022833"/>
    </source>
</evidence>
<keyword evidence="2 4" id="KW-0863">Zinc-finger</keyword>
<comment type="caution">
    <text evidence="8">The sequence shown here is derived from an EMBL/GenBank/DDBJ whole genome shotgun (WGS) entry which is preliminary data.</text>
</comment>
<dbReference type="PROSITE" id="PS50089">
    <property type="entry name" value="ZF_RING_2"/>
    <property type="match status" value="1"/>
</dbReference>
<dbReference type="InterPro" id="IPR037962">
    <property type="entry name" value="Neuralized"/>
</dbReference>
<name>A0ABU7AMY9_9TELE</name>
<dbReference type="PROSITE" id="PS51065">
    <property type="entry name" value="NHR"/>
    <property type="match status" value="1"/>
</dbReference>
<dbReference type="InterPro" id="IPR013083">
    <property type="entry name" value="Znf_RING/FYVE/PHD"/>
</dbReference>
<proteinExistence type="predicted"/>
<keyword evidence="9" id="KW-1185">Reference proteome</keyword>
<evidence type="ECO:0008006" key="10">
    <source>
        <dbReference type="Google" id="ProtNLM"/>
    </source>
</evidence>
<dbReference type="Pfam" id="PF07177">
    <property type="entry name" value="Neuralized"/>
    <property type="match status" value="1"/>
</dbReference>
<evidence type="ECO:0000259" key="7">
    <source>
        <dbReference type="PROSITE" id="PS51065"/>
    </source>
</evidence>
<dbReference type="InterPro" id="IPR043136">
    <property type="entry name" value="B30.2/SPRY_sf"/>
</dbReference>
<dbReference type="Pfam" id="PF13920">
    <property type="entry name" value="zf-C3HC4_3"/>
    <property type="match status" value="1"/>
</dbReference>
<evidence type="ECO:0000256" key="2">
    <source>
        <dbReference type="ARBA" id="ARBA00022771"/>
    </source>
</evidence>
<feature type="domain" description="NHR" evidence="7">
    <location>
        <begin position="1"/>
        <end position="103"/>
    </location>
</feature>
<dbReference type="Gene3D" id="2.60.120.920">
    <property type="match status" value="1"/>
</dbReference>
<keyword evidence="1" id="KW-0479">Metal-binding</keyword>
<keyword evidence="3" id="KW-0862">Zinc</keyword>
<protein>
    <recommendedName>
        <fullName evidence="10">RING-type domain-containing protein</fullName>
    </recommendedName>
</protein>
<sequence length="205" mass="22832">MTHNCGLLCLGPLMLHTQAVGDQIRLSEGCRRAERNEDTFRVPESCCQEGSVLEFWVSACGHLDYMVNSSRRYKLPIEVDLSQPLWAMIDVYGQTCSIFLLGSEKKDCIFNRTSCPVPEPLIRPPSSFTPYYSALSDYSEDCISSLSMEIPAFNGCVVCMVREAEITLPCGHRCLCPHCTSGVLVQFGTCPLCRLEINTQSVMGR</sequence>
<evidence type="ECO:0000259" key="6">
    <source>
        <dbReference type="PROSITE" id="PS50089"/>
    </source>
</evidence>
<evidence type="ECO:0000256" key="4">
    <source>
        <dbReference type="PROSITE-ProRule" id="PRU00175"/>
    </source>
</evidence>
<keyword evidence="5" id="KW-0732">Signal</keyword>
<evidence type="ECO:0000313" key="9">
    <source>
        <dbReference type="Proteomes" id="UP001345963"/>
    </source>
</evidence>
<dbReference type="InterPro" id="IPR001841">
    <property type="entry name" value="Znf_RING"/>
</dbReference>
<dbReference type="Gene3D" id="3.30.40.10">
    <property type="entry name" value="Zinc/RING finger domain, C3HC4 (zinc finger)"/>
    <property type="match status" value="1"/>
</dbReference>
<dbReference type="PANTHER" id="PTHR12429:SF36">
    <property type="entry name" value="E3 UBIQUITIN-PROTEIN LIGASE NEURL3"/>
    <property type="match status" value="1"/>
</dbReference>
<evidence type="ECO:0000256" key="5">
    <source>
        <dbReference type="SAM" id="SignalP"/>
    </source>
</evidence>
<dbReference type="PANTHER" id="PTHR12429">
    <property type="entry name" value="NEURALIZED"/>
    <property type="match status" value="1"/>
</dbReference>
<dbReference type="SUPFAM" id="SSF57850">
    <property type="entry name" value="RING/U-box"/>
    <property type="match status" value="1"/>
</dbReference>
<organism evidence="8 9">
    <name type="scientific">Ataeniobius toweri</name>
    <dbReference type="NCBI Taxonomy" id="208326"/>
    <lineage>
        <taxon>Eukaryota</taxon>
        <taxon>Metazoa</taxon>
        <taxon>Chordata</taxon>
        <taxon>Craniata</taxon>
        <taxon>Vertebrata</taxon>
        <taxon>Euteleostomi</taxon>
        <taxon>Actinopterygii</taxon>
        <taxon>Neopterygii</taxon>
        <taxon>Teleostei</taxon>
        <taxon>Neoteleostei</taxon>
        <taxon>Acanthomorphata</taxon>
        <taxon>Ovalentaria</taxon>
        <taxon>Atherinomorphae</taxon>
        <taxon>Cyprinodontiformes</taxon>
        <taxon>Goodeidae</taxon>
        <taxon>Ataeniobius</taxon>
    </lineage>
</organism>
<gene>
    <name evidence="8" type="ORF">ATANTOWER_029364</name>
</gene>
<evidence type="ECO:0000313" key="8">
    <source>
        <dbReference type="EMBL" id="MED6238770.1"/>
    </source>
</evidence>
<reference evidence="8 9" key="1">
    <citation type="submission" date="2021-07" db="EMBL/GenBank/DDBJ databases">
        <authorList>
            <person name="Palmer J.M."/>
        </authorList>
    </citation>
    <scope>NUCLEOTIDE SEQUENCE [LARGE SCALE GENOMIC DNA]</scope>
    <source>
        <strain evidence="8 9">AT_MEX2019</strain>
        <tissue evidence="8">Muscle</tissue>
    </source>
</reference>
<evidence type="ECO:0000256" key="1">
    <source>
        <dbReference type="ARBA" id="ARBA00022723"/>
    </source>
</evidence>
<feature type="chain" id="PRO_5045962356" description="RING-type domain-containing protein" evidence="5">
    <location>
        <begin position="22"/>
        <end position="205"/>
    </location>
</feature>